<evidence type="ECO:0000256" key="2">
    <source>
        <dbReference type="ARBA" id="ARBA00022553"/>
    </source>
</evidence>
<evidence type="ECO:0000256" key="7">
    <source>
        <dbReference type="ARBA" id="ARBA00061776"/>
    </source>
</evidence>
<dbReference type="PANTHER" id="PTHR14978:SF0">
    <property type="entry name" value="BETA-CATENIN-LIKE PROTEIN 1"/>
    <property type="match status" value="1"/>
</dbReference>
<evidence type="ECO:0000259" key="10">
    <source>
        <dbReference type="Pfam" id="PF08216"/>
    </source>
</evidence>
<name>A0A8X7XAF0_POLSE</name>
<dbReference type="FunFam" id="1.25.10.10:FF:001136">
    <property type="entry name" value="Beta-catenin-like protein 1"/>
    <property type="match status" value="1"/>
</dbReference>
<dbReference type="GO" id="GO:0010467">
    <property type="term" value="P:gene expression"/>
    <property type="evidence" value="ECO:0007669"/>
    <property type="project" value="UniProtKB-ARBA"/>
</dbReference>
<evidence type="ECO:0000256" key="9">
    <source>
        <dbReference type="ARBA" id="ARBA00083862"/>
    </source>
</evidence>
<evidence type="ECO:0000256" key="4">
    <source>
        <dbReference type="ARBA" id="ARBA00023054"/>
    </source>
</evidence>
<evidence type="ECO:0000313" key="11">
    <source>
        <dbReference type="EMBL" id="KAG2464466.1"/>
    </source>
</evidence>
<dbReference type="InterPro" id="IPR013180">
    <property type="entry name" value="CTNNBL1_N"/>
</dbReference>
<dbReference type="PANTHER" id="PTHR14978">
    <property type="entry name" value="BETA-CATENIN-LIKE PROTEIN 1 NUCLEAR ASSOCIATED PROTEIN"/>
    <property type="match status" value="1"/>
</dbReference>
<protein>
    <recommendedName>
        <fullName evidence="8">Beta-catenin-like protein 1</fullName>
    </recommendedName>
    <alternativeName>
        <fullName evidence="9">Nuclear-associated protein</fullName>
    </alternativeName>
</protein>
<comment type="subcellular location">
    <subcellularLocation>
        <location evidence="1">Nucleus</location>
    </subcellularLocation>
</comment>
<dbReference type="GO" id="GO:0005681">
    <property type="term" value="C:spliceosomal complex"/>
    <property type="evidence" value="ECO:0007669"/>
    <property type="project" value="TreeGrafter"/>
</dbReference>
<keyword evidence="3" id="KW-0677">Repeat</keyword>
<dbReference type="SUPFAM" id="SSF48371">
    <property type="entry name" value="ARM repeat"/>
    <property type="match status" value="1"/>
</dbReference>
<evidence type="ECO:0000256" key="5">
    <source>
        <dbReference type="ARBA" id="ARBA00023242"/>
    </source>
</evidence>
<feature type="non-terminal residue" evidence="11">
    <location>
        <position position="299"/>
    </location>
</feature>
<keyword evidence="12" id="KW-1185">Reference proteome</keyword>
<sequence length="299" mass="34351">MFTCTRRILYTASHRKYSSMQKFGHPWPNPVKHKAPFSWSTAAMFKEVDLLQELTDIDTLHESEEGAEVLIDALLEGQVVALLVQNMERLDEQVKEEAGGVYNTLAIIENMAEFRPEMCTEAAQQGLMQWLLKRIKAKMPFDDNKLYSSEILAILLQNNDTNRDLLGELDGIDVLLQQLSNQLDDGEITEGYFQKERATCRTSARSLAEMESSFSNRVISKGLWPPRSPDMTPPDFFLWGMLKGKVYRNKPRTVEDLKENIQCEIAVIPLEMLADTFRNMECCFEMCLAENGNHFQHRM</sequence>
<dbReference type="AlphaFoldDB" id="A0A8X7XAF0"/>
<dbReference type="Proteomes" id="UP000886611">
    <property type="component" value="Unassembled WGS sequence"/>
</dbReference>
<organism evidence="11 12">
    <name type="scientific">Polypterus senegalus</name>
    <name type="common">Senegal bichir</name>
    <dbReference type="NCBI Taxonomy" id="55291"/>
    <lineage>
        <taxon>Eukaryota</taxon>
        <taxon>Metazoa</taxon>
        <taxon>Chordata</taxon>
        <taxon>Craniata</taxon>
        <taxon>Vertebrata</taxon>
        <taxon>Euteleostomi</taxon>
        <taxon>Actinopterygii</taxon>
        <taxon>Polypteriformes</taxon>
        <taxon>Polypteridae</taxon>
        <taxon>Polypterus</taxon>
    </lineage>
</organism>
<evidence type="ECO:0000256" key="1">
    <source>
        <dbReference type="ARBA" id="ARBA00004123"/>
    </source>
</evidence>
<gene>
    <name evidence="11" type="primary">Ctnnbl1_1</name>
    <name evidence="11" type="ORF">GTO96_0003619</name>
</gene>
<dbReference type="InterPro" id="IPR011989">
    <property type="entry name" value="ARM-like"/>
</dbReference>
<comment type="function">
    <text evidence="6">Component of the PRP19-CDC5L complex that forms an integral part of the spliceosome and is required for activating pre-mRNA splicing. Participates in AID/AICDA-mediated somatic hypermutation (SHM) and class-switch recombination (CSR), 2 processes resulting in the production of high-affinity, mutated isotype-switched antibodies.</text>
</comment>
<proteinExistence type="predicted"/>
<evidence type="ECO:0000256" key="3">
    <source>
        <dbReference type="ARBA" id="ARBA00022737"/>
    </source>
</evidence>
<evidence type="ECO:0000256" key="8">
    <source>
        <dbReference type="ARBA" id="ARBA00070106"/>
    </source>
</evidence>
<keyword evidence="4" id="KW-0175">Coiled coil</keyword>
<evidence type="ECO:0000256" key="6">
    <source>
        <dbReference type="ARBA" id="ARBA00058456"/>
    </source>
</evidence>
<feature type="non-terminal residue" evidence="11">
    <location>
        <position position="1"/>
    </location>
</feature>
<keyword evidence="5" id="KW-0539">Nucleus</keyword>
<feature type="domain" description="Beta-catenin-like protein 1 N-terminal" evidence="10">
    <location>
        <begin position="48"/>
        <end position="181"/>
    </location>
</feature>
<evidence type="ECO:0000313" key="12">
    <source>
        <dbReference type="Proteomes" id="UP000886611"/>
    </source>
</evidence>
<accession>A0A8X7XAF0</accession>
<dbReference type="Gene3D" id="1.25.10.10">
    <property type="entry name" value="Leucine-rich Repeat Variant"/>
    <property type="match status" value="1"/>
</dbReference>
<dbReference type="InterPro" id="IPR039678">
    <property type="entry name" value="CTNNBL1"/>
</dbReference>
<dbReference type="InterPro" id="IPR016024">
    <property type="entry name" value="ARM-type_fold"/>
</dbReference>
<keyword evidence="2" id="KW-0597">Phosphoprotein</keyword>
<dbReference type="EMBL" id="JAATIS010003638">
    <property type="protein sequence ID" value="KAG2464466.1"/>
    <property type="molecule type" value="Genomic_DNA"/>
</dbReference>
<reference evidence="11 12" key="1">
    <citation type="journal article" date="2021" name="Cell">
        <title>Tracing the genetic footprints of vertebrate landing in non-teleost ray-finned fishes.</title>
        <authorList>
            <person name="Bi X."/>
            <person name="Wang K."/>
            <person name="Yang L."/>
            <person name="Pan H."/>
            <person name="Jiang H."/>
            <person name="Wei Q."/>
            <person name="Fang M."/>
            <person name="Yu H."/>
            <person name="Zhu C."/>
            <person name="Cai Y."/>
            <person name="He Y."/>
            <person name="Gan X."/>
            <person name="Zeng H."/>
            <person name="Yu D."/>
            <person name="Zhu Y."/>
            <person name="Jiang H."/>
            <person name="Qiu Q."/>
            <person name="Yang H."/>
            <person name="Zhang Y.E."/>
            <person name="Wang W."/>
            <person name="Zhu M."/>
            <person name="He S."/>
            <person name="Zhang G."/>
        </authorList>
    </citation>
    <scope>NUCLEOTIDE SEQUENCE [LARGE SCALE GENOMIC DNA]</scope>
    <source>
        <strain evidence="11">Bchr_013</strain>
    </source>
</reference>
<comment type="subunit">
    <text evidence="7">Component of the PRP19-CDC5L splicing complex composed of a core complex comprising a homotetramer of PRPF19, CDC5L, PLRG1 and BCAS2, and at least three less stably associated proteins CTNNBL1, CWC15 and HSPA8. Interacts directly with CWC15 and CDC5L in the complex. Interacts with AICDA; the interaction is important for the antibody diversification activity of AICDA. Interacts with PRPF31 (via its NLS). Interacts (via its N-terminal NLS) with KPNA1 and KPNA2.</text>
</comment>
<comment type="caution">
    <text evidence="11">The sequence shown here is derived from an EMBL/GenBank/DDBJ whole genome shotgun (WGS) entry which is preliminary data.</text>
</comment>
<dbReference type="Pfam" id="PF08216">
    <property type="entry name" value="CTNNBL"/>
    <property type="match status" value="1"/>
</dbReference>